<feature type="region of interest" description="Disordered" evidence="1">
    <location>
        <begin position="45"/>
        <end position="66"/>
    </location>
</feature>
<sequence length="336" mass="37332">MQVAPPPNGKKLWRVKRASCSGPSGKENNSSLECLNNSLRISAAGKSFLQKRPPSKRPRSKPGMPKDFVFVDLSPVKSSDDELASLSSNSDFSSMSAALSANTSVISSPTYVGRSDSVSLNNSYGEELDLPFYYGNNIPQENDLFGLGLLNLNCDFDAPQNFQTQKILEPFYNEQVAEPQNNYFEQKTQLQTQTNVYPTPNLTHKRARSVSESRRKSAGGIQFKTYRGPKTSLKVHKRSLSEPFIKLDQLQNAQPQNFSQEPSLPSPLSTPVADDLDLSAFIKELEQDDLVFSKADVTQNWNDQLDMFSLTNEAIPECPQDIAFNCEFDAASFSAF</sequence>
<feature type="region of interest" description="Disordered" evidence="1">
    <location>
        <begin position="1"/>
        <end position="33"/>
    </location>
</feature>
<dbReference type="GeneID" id="88173593"/>
<dbReference type="KEGG" id="asau:88173593"/>
<protein>
    <submittedName>
        <fullName evidence="2">Uncharacterized protein</fullName>
    </submittedName>
</protein>
<evidence type="ECO:0000256" key="1">
    <source>
        <dbReference type="SAM" id="MobiDB-lite"/>
    </source>
</evidence>
<dbReference type="RefSeq" id="XP_062877605.1">
    <property type="nucleotide sequence ID" value="XM_063021535.1"/>
</dbReference>
<evidence type="ECO:0000313" key="3">
    <source>
        <dbReference type="Proteomes" id="UP001338582"/>
    </source>
</evidence>
<dbReference type="AlphaFoldDB" id="A0AAX4HA38"/>
<accession>A0AAX4HA38</accession>
<organism evidence="2 3">
    <name type="scientific">Australozyma saopauloensis</name>
    <dbReference type="NCBI Taxonomy" id="291208"/>
    <lineage>
        <taxon>Eukaryota</taxon>
        <taxon>Fungi</taxon>
        <taxon>Dikarya</taxon>
        <taxon>Ascomycota</taxon>
        <taxon>Saccharomycotina</taxon>
        <taxon>Pichiomycetes</taxon>
        <taxon>Metschnikowiaceae</taxon>
        <taxon>Australozyma</taxon>
    </lineage>
</organism>
<keyword evidence="3" id="KW-1185">Reference proteome</keyword>
<evidence type="ECO:0000313" key="2">
    <source>
        <dbReference type="EMBL" id="WPK25222.1"/>
    </source>
</evidence>
<dbReference type="Proteomes" id="UP001338582">
    <property type="component" value="Chromosome 3"/>
</dbReference>
<name>A0AAX4HA38_9ASCO</name>
<proteinExistence type="predicted"/>
<reference evidence="2 3" key="1">
    <citation type="submission" date="2023-10" db="EMBL/GenBank/DDBJ databases">
        <title>Draft Genome Sequence of Candida saopaulonensis from a very Premature Infant with Sepsis.</title>
        <authorList>
            <person name="Ning Y."/>
            <person name="Dai R."/>
            <person name="Xiao M."/>
            <person name="Xu Y."/>
            <person name="Yan Q."/>
            <person name="Zhang L."/>
        </authorList>
    </citation>
    <scope>NUCLEOTIDE SEQUENCE [LARGE SCALE GENOMIC DNA]</scope>
    <source>
        <strain evidence="2 3">19XY460</strain>
    </source>
</reference>
<dbReference type="EMBL" id="CP138896">
    <property type="protein sequence ID" value="WPK25222.1"/>
    <property type="molecule type" value="Genomic_DNA"/>
</dbReference>
<gene>
    <name evidence="2" type="ORF">PUMCH_002528</name>
</gene>